<evidence type="ECO:0000313" key="9">
    <source>
        <dbReference type="EMBL" id="MBC3803812.1"/>
    </source>
</evidence>
<reference evidence="9 10" key="1">
    <citation type="journal article" date="2020" name="mSystems">
        <title>Defining Genomic and Predicted Metabolic Features of the Acetobacterium Genus.</title>
        <authorList>
            <person name="Ross D.E."/>
            <person name="Marshall C.W."/>
            <person name="Gulliver D."/>
            <person name="May H.D."/>
            <person name="Norman R.S."/>
        </authorList>
    </citation>
    <scope>NUCLEOTIDE SEQUENCE [LARGE SCALE GENOMIC DNA]</scope>
    <source>
        <strain evidence="9 10">DSM 8238</strain>
    </source>
</reference>
<dbReference type="PANTHER" id="PTHR43226">
    <property type="entry name" value="XAA-PRO AMINOPEPTIDASE 3"/>
    <property type="match status" value="1"/>
</dbReference>
<sequence length="393" mass="44468">MALKQSFYVENRKKVGEQLENDSMAILFSGREIEKSLDENYPFFASNNFYYLTGIKEPDVVLIIVKTAAGLVREKLFIEESDPVKEKWVGKKIDKEQAKAVSGIASIEYSKELPKEISEIVSFSRLYFDFKVPKHQSFKVKDKQVQKLLKQCELKDLHPILARMRMIKTPDEIEAIKKANAMTKEGFKEMKQLIKPGICEYELAAFFEYYIKKEGADGLAFESIVASGKNATTLHYVTNCSKLKSGDLVLFDLGARVNGYCGDISRTLAVNGEMTFIQEKIVRIVELVQKEMFLAYKPGAVMKDLQNLTKKLFLEKCCDAGIIPRNRDITEFYYHGIGHSLGLDTHDLRPDGDLVLEPGMVLTVEPGLYLEKLGIGVRIEDDVVITDNGCEVL</sequence>
<dbReference type="InterPro" id="IPR052433">
    <property type="entry name" value="X-Pro_dipept-like"/>
</dbReference>
<dbReference type="Gene3D" id="3.40.350.10">
    <property type="entry name" value="Creatinase/prolidase N-terminal domain"/>
    <property type="match status" value="1"/>
</dbReference>
<dbReference type="RefSeq" id="WP_186841723.1">
    <property type="nucleotide sequence ID" value="NZ_WJBC01000005.1"/>
</dbReference>
<protein>
    <recommendedName>
        <fullName evidence="4">Xaa-Pro aminopeptidase</fullName>
        <ecNumber evidence="4">3.4.11.9</ecNumber>
    </recommendedName>
</protein>
<organism evidence="9 10">
    <name type="scientific">Acetobacterium fimetarium</name>
    <dbReference type="NCBI Taxonomy" id="52691"/>
    <lineage>
        <taxon>Bacteria</taxon>
        <taxon>Bacillati</taxon>
        <taxon>Bacillota</taxon>
        <taxon>Clostridia</taxon>
        <taxon>Eubacteriales</taxon>
        <taxon>Eubacteriaceae</taxon>
        <taxon>Acetobacterium</taxon>
    </lineage>
</organism>
<comment type="similarity">
    <text evidence="3">Belongs to the peptidase M24B family.</text>
</comment>
<feature type="domain" description="Aminopeptidase P N-terminal" evidence="8">
    <location>
        <begin position="3"/>
        <end position="136"/>
    </location>
</feature>
<gene>
    <name evidence="9" type="ORF">GH808_05105</name>
</gene>
<dbReference type="SUPFAM" id="SSF53092">
    <property type="entry name" value="Creatinase/prolidase N-terminal domain"/>
    <property type="match status" value="1"/>
</dbReference>
<dbReference type="PRINTS" id="PR00599">
    <property type="entry name" value="MAPEPTIDASE"/>
</dbReference>
<dbReference type="InterPro" id="IPR036005">
    <property type="entry name" value="Creatinase/aminopeptidase-like"/>
</dbReference>
<evidence type="ECO:0000259" key="8">
    <source>
        <dbReference type="SMART" id="SM01011"/>
    </source>
</evidence>
<evidence type="ECO:0000256" key="1">
    <source>
        <dbReference type="ARBA" id="ARBA00001424"/>
    </source>
</evidence>
<dbReference type="InterPro" id="IPR001714">
    <property type="entry name" value="Pept_M24_MAP"/>
</dbReference>
<name>A0ABR6WT72_9FIRM</name>
<dbReference type="Proteomes" id="UP000603234">
    <property type="component" value="Unassembled WGS sequence"/>
</dbReference>
<evidence type="ECO:0000313" key="10">
    <source>
        <dbReference type="Proteomes" id="UP000603234"/>
    </source>
</evidence>
<proteinExistence type="inferred from homology"/>
<keyword evidence="7" id="KW-0464">Manganese</keyword>
<dbReference type="Pfam" id="PF00557">
    <property type="entry name" value="Peptidase_M24"/>
    <property type="match status" value="1"/>
</dbReference>
<keyword evidence="5" id="KW-0479">Metal-binding</keyword>
<evidence type="ECO:0000256" key="5">
    <source>
        <dbReference type="ARBA" id="ARBA00022723"/>
    </source>
</evidence>
<comment type="caution">
    <text evidence="9">The sequence shown here is derived from an EMBL/GenBank/DDBJ whole genome shotgun (WGS) entry which is preliminary data.</text>
</comment>
<dbReference type="Pfam" id="PF05195">
    <property type="entry name" value="AMP_N"/>
    <property type="match status" value="1"/>
</dbReference>
<dbReference type="Gene3D" id="3.90.230.10">
    <property type="entry name" value="Creatinase/methionine aminopeptidase superfamily"/>
    <property type="match status" value="1"/>
</dbReference>
<evidence type="ECO:0000256" key="7">
    <source>
        <dbReference type="ARBA" id="ARBA00023211"/>
    </source>
</evidence>
<comment type="cofactor">
    <cofactor evidence="2">
        <name>Mn(2+)</name>
        <dbReference type="ChEBI" id="CHEBI:29035"/>
    </cofactor>
</comment>
<evidence type="ECO:0000256" key="2">
    <source>
        <dbReference type="ARBA" id="ARBA00001936"/>
    </source>
</evidence>
<keyword evidence="10" id="KW-1185">Reference proteome</keyword>
<accession>A0ABR6WT72</accession>
<dbReference type="EMBL" id="WJBC01000005">
    <property type="protein sequence ID" value="MBC3803812.1"/>
    <property type="molecule type" value="Genomic_DNA"/>
</dbReference>
<evidence type="ECO:0000256" key="3">
    <source>
        <dbReference type="ARBA" id="ARBA00008766"/>
    </source>
</evidence>
<dbReference type="SMART" id="SM01011">
    <property type="entry name" value="AMP_N"/>
    <property type="match status" value="1"/>
</dbReference>
<evidence type="ECO:0000256" key="6">
    <source>
        <dbReference type="ARBA" id="ARBA00022801"/>
    </source>
</evidence>
<dbReference type="InterPro" id="IPR000994">
    <property type="entry name" value="Pept_M24"/>
</dbReference>
<dbReference type="InterPro" id="IPR029149">
    <property type="entry name" value="Creatin/AminoP/Spt16_N"/>
</dbReference>
<dbReference type="InterPro" id="IPR007865">
    <property type="entry name" value="Aminopep_P_N"/>
</dbReference>
<evidence type="ECO:0000256" key="4">
    <source>
        <dbReference type="ARBA" id="ARBA00012574"/>
    </source>
</evidence>
<dbReference type="PANTHER" id="PTHR43226:SF4">
    <property type="entry name" value="XAA-PRO AMINOPEPTIDASE 3"/>
    <property type="match status" value="1"/>
</dbReference>
<dbReference type="SUPFAM" id="SSF55920">
    <property type="entry name" value="Creatinase/aminopeptidase"/>
    <property type="match status" value="1"/>
</dbReference>
<keyword evidence="6" id="KW-0378">Hydrolase</keyword>
<dbReference type="EC" id="3.4.11.9" evidence="4"/>
<comment type="catalytic activity">
    <reaction evidence="1">
        <text>Release of any N-terminal amino acid, including proline, that is linked to proline, even from a dipeptide or tripeptide.</text>
        <dbReference type="EC" id="3.4.11.9"/>
    </reaction>
</comment>